<proteinExistence type="predicted"/>
<dbReference type="Proteomes" id="UP000593576">
    <property type="component" value="Unassembled WGS sequence"/>
</dbReference>
<dbReference type="EMBL" id="JABFAF010000004">
    <property type="protein sequence ID" value="MBA0853111.1"/>
    <property type="molecule type" value="Genomic_DNA"/>
</dbReference>
<gene>
    <name evidence="1" type="ORF">Goshw_013620</name>
</gene>
<organism evidence="1 2">
    <name type="scientific">Gossypium schwendimanii</name>
    <name type="common">Cotton</name>
    <dbReference type="NCBI Taxonomy" id="34291"/>
    <lineage>
        <taxon>Eukaryota</taxon>
        <taxon>Viridiplantae</taxon>
        <taxon>Streptophyta</taxon>
        <taxon>Embryophyta</taxon>
        <taxon>Tracheophyta</taxon>
        <taxon>Spermatophyta</taxon>
        <taxon>Magnoliopsida</taxon>
        <taxon>eudicotyledons</taxon>
        <taxon>Gunneridae</taxon>
        <taxon>Pentapetalae</taxon>
        <taxon>rosids</taxon>
        <taxon>malvids</taxon>
        <taxon>Malvales</taxon>
        <taxon>Malvaceae</taxon>
        <taxon>Malvoideae</taxon>
        <taxon>Gossypium</taxon>
    </lineage>
</organism>
<sequence length="31" mass="3837">MWRMHYYFGIRKFAIEIASGRVHDHRVCSIR</sequence>
<evidence type="ECO:0000313" key="2">
    <source>
        <dbReference type="Proteomes" id="UP000593576"/>
    </source>
</evidence>
<accession>A0A7J9L360</accession>
<comment type="caution">
    <text evidence="1">The sequence shown here is derived from an EMBL/GenBank/DDBJ whole genome shotgun (WGS) entry which is preliminary data.</text>
</comment>
<dbReference type="AlphaFoldDB" id="A0A7J9L360"/>
<protein>
    <submittedName>
        <fullName evidence="1">Uncharacterized protein</fullName>
    </submittedName>
</protein>
<keyword evidence="2" id="KW-1185">Reference proteome</keyword>
<name>A0A7J9L360_GOSSC</name>
<reference evidence="1 2" key="1">
    <citation type="journal article" date="2019" name="Genome Biol. Evol.">
        <title>Insights into the evolution of the New World diploid cottons (Gossypium, subgenus Houzingenia) based on genome sequencing.</title>
        <authorList>
            <person name="Grover C.E."/>
            <person name="Arick M.A. 2nd"/>
            <person name="Thrash A."/>
            <person name="Conover J.L."/>
            <person name="Sanders W.S."/>
            <person name="Peterson D.G."/>
            <person name="Frelichowski J.E."/>
            <person name="Scheffler J.A."/>
            <person name="Scheffler B.E."/>
            <person name="Wendel J.F."/>
        </authorList>
    </citation>
    <scope>NUCLEOTIDE SEQUENCE [LARGE SCALE GENOMIC DNA]</scope>
    <source>
        <strain evidence="1">1</strain>
        <tissue evidence="1">Leaf</tissue>
    </source>
</reference>
<evidence type="ECO:0000313" key="1">
    <source>
        <dbReference type="EMBL" id="MBA0853111.1"/>
    </source>
</evidence>